<accession>A0A9P4I801</accession>
<dbReference type="CDD" id="cd22997">
    <property type="entry name" value="GT_LH"/>
    <property type="match status" value="1"/>
</dbReference>
<dbReference type="AlphaFoldDB" id="A0A9P4I801"/>
<feature type="non-terminal residue" evidence="1">
    <location>
        <position position="413"/>
    </location>
</feature>
<evidence type="ECO:0000313" key="1">
    <source>
        <dbReference type="EMBL" id="KAF2096891.1"/>
    </source>
</evidence>
<protein>
    <submittedName>
        <fullName evidence="1">Uncharacterized protein</fullName>
    </submittedName>
</protein>
<keyword evidence="2" id="KW-1185">Reference proteome</keyword>
<organism evidence="1 2">
    <name type="scientific">Rhizodiscina lignyota</name>
    <dbReference type="NCBI Taxonomy" id="1504668"/>
    <lineage>
        <taxon>Eukaryota</taxon>
        <taxon>Fungi</taxon>
        <taxon>Dikarya</taxon>
        <taxon>Ascomycota</taxon>
        <taxon>Pezizomycotina</taxon>
        <taxon>Dothideomycetes</taxon>
        <taxon>Pleosporomycetidae</taxon>
        <taxon>Aulographales</taxon>
        <taxon>Rhizodiscinaceae</taxon>
        <taxon>Rhizodiscina</taxon>
    </lineage>
</organism>
<gene>
    <name evidence="1" type="ORF">NA57DRAFT_18129</name>
</gene>
<dbReference type="PANTHER" id="PTHR36587:SF2">
    <property type="entry name" value="EXPRESSION SITE-ASSOCIATED GENE 3 (ESAG3)-LIKE PROTEIN"/>
    <property type="match status" value="1"/>
</dbReference>
<comment type="caution">
    <text evidence="1">The sequence shown here is derived from an EMBL/GenBank/DDBJ whole genome shotgun (WGS) entry which is preliminary data.</text>
</comment>
<feature type="non-terminal residue" evidence="1">
    <location>
        <position position="1"/>
    </location>
</feature>
<sequence>IHFLIPATDPNSNLCKTLLSAGILGYPSPTILAWKEKLDETGLGGGSHLMKISKTLKYLNSLQKSQDDDLVFMIDAYDIHFQLPVEVLIERYHRINARHNARLQKELGPAYENEGIRQQIIFGAGKRCAPNALWEVACYTVPYSYAPDDLYYNNTDTVLGHNNWYSMKQRYINSGYIIGPVGMMRKLFERAQEKADDHKDKPIYGASDQAIFARIMGEQNYAREVQRLKHVSAWEKFWHPYMATKPRDNFVQGLYIDNILKPSVSVTPFVPDEDTDYEFGMGLDYFSELGHQTMNSDINRDSQWLIWDHPENTTFHAQAQSKFSRHSKLDCPVRVPTDLPYDIANLSNPFHLLERTNLPDKKVWTSKTWREVPLYSHLCMGTVPVMVHHNGGKENRDYRWPDLWMQPRVRNLI</sequence>
<reference evidence="1" key="1">
    <citation type="journal article" date="2020" name="Stud. Mycol.">
        <title>101 Dothideomycetes genomes: a test case for predicting lifestyles and emergence of pathogens.</title>
        <authorList>
            <person name="Haridas S."/>
            <person name="Albert R."/>
            <person name="Binder M."/>
            <person name="Bloem J."/>
            <person name="Labutti K."/>
            <person name="Salamov A."/>
            <person name="Andreopoulos B."/>
            <person name="Baker S."/>
            <person name="Barry K."/>
            <person name="Bills G."/>
            <person name="Bluhm B."/>
            <person name="Cannon C."/>
            <person name="Castanera R."/>
            <person name="Culley D."/>
            <person name="Daum C."/>
            <person name="Ezra D."/>
            <person name="Gonzalez J."/>
            <person name="Henrissat B."/>
            <person name="Kuo A."/>
            <person name="Liang C."/>
            <person name="Lipzen A."/>
            <person name="Lutzoni F."/>
            <person name="Magnuson J."/>
            <person name="Mondo S."/>
            <person name="Nolan M."/>
            <person name="Ohm R."/>
            <person name="Pangilinan J."/>
            <person name="Park H.-J."/>
            <person name="Ramirez L."/>
            <person name="Alfaro M."/>
            <person name="Sun H."/>
            <person name="Tritt A."/>
            <person name="Yoshinaga Y."/>
            <person name="Zwiers L.-H."/>
            <person name="Turgeon B."/>
            <person name="Goodwin S."/>
            <person name="Spatafora J."/>
            <person name="Crous P."/>
            <person name="Grigoriev I."/>
        </authorList>
    </citation>
    <scope>NUCLEOTIDE SEQUENCE</scope>
    <source>
        <strain evidence="1">CBS 133067</strain>
    </source>
</reference>
<dbReference type="Proteomes" id="UP000799772">
    <property type="component" value="Unassembled WGS sequence"/>
</dbReference>
<dbReference type="PANTHER" id="PTHR36587">
    <property type="entry name" value="EXPRESSION SITE-ASSOCIATED GENE 3 (ESAG3)-LIKE PROTEIN"/>
    <property type="match status" value="1"/>
</dbReference>
<dbReference type="EMBL" id="ML978129">
    <property type="protein sequence ID" value="KAF2096891.1"/>
    <property type="molecule type" value="Genomic_DNA"/>
</dbReference>
<dbReference type="OrthoDB" id="422736at2759"/>
<evidence type="ECO:0000313" key="2">
    <source>
        <dbReference type="Proteomes" id="UP000799772"/>
    </source>
</evidence>
<proteinExistence type="predicted"/>
<name>A0A9P4I801_9PEZI</name>